<feature type="domain" description="2Fe-2S ferredoxin-type" evidence="6">
    <location>
        <begin position="2"/>
        <end position="78"/>
    </location>
</feature>
<sequence length="172" mass="18354">MSNIKVKVNGKLIDAQVTGQMRLLDFVRDKLSLTATKEGCAVGECGACTVIMDGNAVCSCLVLAEQCDGADITTLEGLRDDPMTQKLQNAFIEHGGVQCGFCTPGVLVSTSALLAKPPSPSDEQLMDALEGNILPLHGLSTNHSVDSCRAEKLKIVLICHIKNRPSADFSFY</sequence>
<dbReference type="PANTHER" id="PTHR44379:SF8">
    <property type="entry name" value="XANTHINE DEHYDROGENASE IRON-SULFUR-BINDING SUBUNIT XDHC-RELATED"/>
    <property type="match status" value="1"/>
</dbReference>
<keyword evidence="4" id="KW-0408">Iron</keyword>
<evidence type="ECO:0000256" key="5">
    <source>
        <dbReference type="ARBA" id="ARBA00023014"/>
    </source>
</evidence>
<dbReference type="InterPro" id="IPR036010">
    <property type="entry name" value="2Fe-2S_ferredoxin-like_sf"/>
</dbReference>
<dbReference type="Gene3D" id="1.10.150.120">
    <property type="entry name" value="[2Fe-2S]-binding domain"/>
    <property type="match status" value="1"/>
</dbReference>
<dbReference type="PROSITE" id="PS00197">
    <property type="entry name" value="2FE2S_FER_1"/>
    <property type="match status" value="1"/>
</dbReference>
<dbReference type="Pfam" id="PF00111">
    <property type="entry name" value="Fer2"/>
    <property type="match status" value="1"/>
</dbReference>
<gene>
    <name evidence="7" type="primary">ndhS_1</name>
    <name evidence="7" type="ORF">NCTC8105_01820</name>
</gene>
<dbReference type="InterPro" id="IPR006058">
    <property type="entry name" value="2Fe2S_fd_BS"/>
</dbReference>
<reference evidence="7 8" key="1">
    <citation type="submission" date="2018-06" db="EMBL/GenBank/DDBJ databases">
        <authorList>
            <consortium name="Pathogen Informatics"/>
            <person name="Doyle S."/>
        </authorList>
    </citation>
    <scope>NUCLEOTIDE SEQUENCE [LARGE SCALE GENOMIC DNA]</scope>
    <source>
        <strain evidence="7 8">NCTC8105</strain>
    </source>
</reference>
<proteinExistence type="predicted"/>
<dbReference type="InterPro" id="IPR002888">
    <property type="entry name" value="2Fe-2S-bd"/>
</dbReference>
<keyword evidence="1" id="KW-0001">2Fe-2S</keyword>
<dbReference type="AlphaFoldDB" id="A0A377PII2"/>
<dbReference type="GO" id="GO:0051537">
    <property type="term" value="F:2 iron, 2 sulfur cluster binding"/>
    <property type="evidence" value="ECO:0007669"/>
    <property type="project" value="UniProtKB-KW"/>
</dbReference>
<dbReference type="PANTHER" id="PTHR44379">
    <property type="entry name" value="OXIDOREDUCTASE WITH IRON-SULFUR SUBUNIT"/>
    <property type="match status" value="1"/>
</dbReference>
<organism evidence="7 8">
    <name type="scientific">Hafnia alvei</name>
    <dbReference type="NCBI Taxonomy" id="569"/>
    <lineage>
        <taxon>Bacteria</taxon>
        <taxon>Pseudomonadati</taxon>
        <taxon>Pseudomonadota</taxon>
        <taxon>Gammaproteobacteria</taxon>
        <taxon>Enterobacterales</taxon>
        <taxon>Hafniaceae</taxon>
        <taxon>Hafnia</taxon>
    </lineage>
</organism>
<dbReference type="Proteomes" id="UP000254821">
    <property type="component" value="Unassembled WGS sequence"/>
</dbReference>
<keyword evidence="5" id="KW-0411">Iron-sulfur</keyword>
<dbReference type="SUPFAM" id="SSF47741">
    <property type="entry name" value="CO dehydrogenase ISP C-domain like"/>
    <property type="match status" value="1"/>
</dbReference>
<dbReference type="GO" id="GO:0050138">
    <property type="term" value="F:nicotinate dehydrogenase activity"/>
    <property type="evidence" value="ECO:0007669"/>
    <property type="project" value="UniProtKB-EC"/>
</dbReference>
<dbReference type="InterPro" id="IPR001041">
    <property type="entry name" value="2Fe-2S_ferredoxin-type"/>
</dbReference>
<dbReference type="SUPFAM" id="SSF54292">
    <property type="entry name" value="2Fe-2S ferredoxin-like"/>
    <property type="match status" value="1"/>
</dbReference>
<evidence type="ECO:0000313" key="7">
    <source>
        <dbReference type="EMBL" id="STQ79724.1"/>
    </source>
</evidence>
<dbReference type="InterPro" id="IPR051452">
    <property type="entry name" value="Diverse_Oxidoreductases"/>
</dbReference>
<evidence type="ECO:0000256" key="2">
    <source>
        <dbReference type="ARBA" id="ARBA00022723"/>
    </source>
</evidence>
<evidence type="ECO:0000313" key="8">
    <source>
        <dbReference type="Proteomes" id="UP000254821"/>
    </source>
</evidence>
<keyword evidence="2" id="KW-0479">Metal-binding</keyword>
<dbReference type="EMBL" id="UGHP01000001">
    <property type="protein sequence ID" value="STQ79724.1"/>
    <property type="molecule type" value="Genomic_DNA"/>
</dbReference>
<evidence type="ECO:0000256" key="3">
    <source>
        <dbReference type="ARBA" id="ARBA00023002"/>
    </source>
</evidence>
<protein>
    <submittedName>
        <fullName evidence="7">Nicotinate dehydrogenase small FeS subunit</fullName>
        <ecNumber evidence="7">1.17.1.5</ecNumber>
    </submittedName>
</protein>
<name>A0A377PII2_HAFAL</name>
<accession>A0A377PII2</accession>
<dbReference type="Pfam" id="PF01799">
    <property type="entry name" value="Fer2_2"/>
    <property type="match status" value="1"/>
</dbReference>
<dbReference type="Gene3D" id="3.10.20.30">
    <property type="match status" value="1"/>
</dbReference>
<evidence type="ECO:0000256" key="1">
    <source>
        <dbReference type="ARBA" id="ARBA00022714"/>
    </source>
</evidence>
<dbReference type="GO" id="GO:0046872">
    <property type="term" value="F:metal ion binding"/>
    <property type="evidence" value="ECO:0007669"/>
    <property type="project" value="UniProtKB-KW"/>
</dbReference>
<dbReference type="InterPro" id="IPR036884">
    <property type="entry name" value="2Fe-2S-bd_dom_sf"/>
</dbReference>
<dbReference type="PROSITE" id="PS51085">
    <property type="entry name" value="2FE2S_FER_2"/>
    <property type="match status" value="1"/>
</dbReference>
<dbReference type="EC" id="1.17.1.5" evidence="7"/>
<dbReference type="InterPro" id="IPR012675">
    <property type="entry name" value="Beta-grasp_dom_sf"/>
</dbReference>
<evidence type="ECO:0000259" key="6">
    <source>
        <dbReference type="PROSITE" id="PS51085"/>
    </source>
</evidence>
<evidence type="ECO:0000256" key="4">
    <source>
        <dbReference type="ARBA" id="ARBA00023004"/>
    </source>
</evidence>
<keyword evidence="3 7" id="KW-0560">Oxidoreductase</keyword>